<keyword evidence="2" id="KW-1185">Reference proteome</keyword>
<name>A0AAE1E4Q0_9GAST</name>
<reference evidence="1" key="1">
    <citation type="journal article" date="2023" name="G3 (Bethesda)">
        <title>A reference genome for the long-term kleptoplast-retaining sea slug Elysia crispata morphotype clarki.</title>
        <authorList>
            <person name="Eastman K.E."/>
            <person name="Pendleton A.L."/>
            <person name="Shaikh M.A."/>
            <person name="Suttiyut T."/>
            <person name="Ogas R."/>
            <person name="Tomko P."/>
            <person name="Gavelis G."/>
            <person name="Widhalm J.R."/>
            <person name="Wisecaver J.H."/>
        </authorList>
    </citation>
    <scope>NUCLEOTIDE SEQUENCE</scope>
    <source>
        <strain evidence="1">ECLA1</strain>
    </source>
</reference>
<protein>
    <submittedName>
        <fullName evidence="1">Uncharacterized protein</fullName>
    </submittedName>
</protein>
<sequence length="193" mass="21064">RGNVASADLASSVLQKGTVASEWISGENKPSHDVRGGAEVTGLREARGFVRDLRPQKVRVFYRECKVVGETCVAGWGGVILGCWCCCAILDAAPDLVPEGSSTPTYCPVHPSDRYIMGTWHRKSLWLSVPEGSSPPTYCPVHPSDRYIWVLGTENHCGCQCLREAARLHTAQYTHLTDIYGYLAQKITVAVSA</sequence>
<proteinExistence type="predicted"/>
<organism evidence="1 2">
    <name type="scientific">Elysia crispata</name>
    <name type="common">lettuce slug</name>
    <dbReference type="NCBI Taxonomy" id="231223"/>
    <lineage>
        <taxon>Eukaryota</taxon>
        <taxon>Metazoa</taxon>
        <taxon>Spiralia</taxon>
        <taxon>Lophotrochozoa</taxon>
        <taxon>Mollusca</taxon>
        <taxon>Gastropoda</taxon>
        <taxon>Heterobranchia</taxon>
        <taxon>Euthyneura</taxon>
        <taxon>Panpulmonata</taxon>
        <taxon>Sacoglossa</taxon>
        <taxon>Placobranchoidea</taxon>
        <taxon>Plakobranchidae</taxon>
        <taxon>Elysia</taxon>
    </lineage>
</organism>
<dbReference type="EMBL" id="JAWDGP010001165">
    <property type="protein sequence ID" value="KAK3793937.1"/>
    <property type="molecule type" value="Genomic_DNA"/>
</dbReference>
<evidence type="ECO:0000313" key="2">
    <source>
        <dbReference type="Proteomes" id="UP001283361"/>
    </source>
</evidence>
<evidence type="ECO:0000313" key="1">
    <source>
        <dbReference type="EMBL" id="KAK3793937.1"/>
    </source>
</evidence>
<comment type="caution">
    <text evidence="1">The sequence shown here is derived from an EMBL/GenBank/DDBJ whole genome shotgun (WGS) entry which is preliminary data.</text>
</comment>
<gene>
    <name evidence="1" type="ORF">RRG08_004410</name>
</gene>
<dbReference type="AlphaFoldDB" id="A0AAE1E4Q0"/>
<dbReference type="Proteomes" id="UP001283361">
    <property type="component" value="Unassembled WGS sequence"/>
</dbReference>
<accession>A0AAE1E4Q0</accession>
<feature type="non-terminal residue" evidence="1">
    <location>
        <position position="1"/>
    </location>
</feature>